<dbReference type="GeneID" id="85385909"/>
<protein>
    <submittedName>
        <fullName evidence="1">Uncharacterized protein</fullName>
    </submittedName>
</protein>
<evidence type="ECO:0000313" key="1">
    <source>
        <dbReference type="EMBL" id="KAK1726349.1"/>
    </source>
</evidence>
<proteinExistence type="predicted"/>
<dbReference type="RefSeq" id="XP_060366404.1">
    <property type="nucleotide sequence ID" value="XM_060502010.1"/>
</dbReference>
<gene>
    <name evidence="1" type="ORF">BDZ83DRAFT_262945</name>
</gene>
<name>A0AAD8UR57_GLOAC</name>
<accession>A0AAD8UR57</accession>
<reference evidence="1" key="1">
    <citation type="submission" date="2021-12" db="EMBL/GenBank/DDBJ databases">
        <title>Comparative genomics, transcriptomics and evolutionary studies reveal genomic signatures of adaptation to plant cell wall in hemibiotrophic fungi.</title>
        <authorList>
            <consortium name="DOE Joint Genome Institute"/>
            <person name="Baroncelli R."/>
            <person name="Diaz J.F."/>
            <person name="Benocci T."/>
            <person name="Peng M."/>
            <person name="Battaglia E."/>
            <person name="Haridas S."/>
            <person name="Andreopoulos W."/>
            <person name="Labutti K."/>
            <person name="Pangilinan J."/>
            <person name="Floch G.L."/>
            <person name="Makela M.R."/>
            <person name="Henrissat B."/>
            <person name="Grigoriev I.V."/>
            <person name="Crouch J.A."/>
            <person name="De Vries R.P."/>
            <person name="Sukno S.A."/>
            <person name="Thon M.R."/>
        </authorList>
    </citation>
    <scope>NUCLEOTIDE SEQUENCE</scope>
    <source>
        <strain evidence="1">CBS 112980</strain>
    </source>
</reference>
<organism evidence="1 2">
    <name type="scientific">Glomerella acutata</name>
    <name type="common">Colletotrichum acutatum</name>
    <dbReference type="NCBI Taxonomy" id="27357"/>
    <lineage>
        <taxon>Eukaryota</taxon>
        <taxon>Fungi</taxon>
        <taxon>Dikarya</taxon>
        <taxon>Ascomycota</taxon>
        <taxon>Pezizomycotina</taxon>
        <taxon>Sordariomycetes</taxon>
        <taxon>Hypocreomycetidae</taxon>
        <taxon>Glomerellales</taxon>
        <taxon>Glomerellaceae</taxon>
        <taxon>Colletotrichum</taxon>
        <taxon>Colletotrichum acutatum species complex</taxon>
    </lineage>
</organism>
<dbReference type="Proteomes" id="UP001244207">
    <property type="component" value="Unassembled WGS sequence"/>
</dbReference>
<comment type="caution">
    <text evidence="1">The sequence shown here is derived from an EMBL/GenBank/DDBJ whole genome shotgun (WGS) entry which is preliminary data.</text>
</comment>
<sequence>MMCVMRLKGVRLTAPSSFRGCYVSAHGTGLWHLVFRHFNRGCESDWQRRLCRGTILRRSLPLWSPRVVTYQKGQSMLGEVELEPEFPDTVSQTESGAGRMVPHLFHRMTATTWASLVPSAHARLPVFPSWSNQAS</sequence>
<dbReference type="AlphaFoldDB" id="A0AAD8UR57"/>
<evidence type="ECO:0000313" key="2">
    <source>
        <dbReference type="Proteomes" id="UP001244207"/>
    </source>
</evidence>
<keyword evidence="2" id="KW-1185">Reference proteome</keyword>
<dbReference type="EMBL" id="JAHMHS010000033">
    <property type="protein sequence ID" value="KAK1726349.1"/>
    <property type="molecule type" value="Genomic_DNA"/>
</dbReference>